<sequence length="756" mass="83533">MDADPDDDSLLPNPKRRRALRKGTRSCWECRRRKIRCMYASPSDEVCIGCSKRCSICISQEFPDQTTTPVARSRLVGERIGRVEALVQGLVKLAGSPTSATSESGHPVSEGYSAETPSSDTDGSISPVGEVSNSQGNLDKISRQLLDMYPSASDMKVVFDSCGVLSTYFTKVLVKPYQELSDSELECITELTARHTHQTHPVLIARQMLQIAIVLQQAGHNGWKRLSEPAATLTERLADTAIRLVTKNDDMMGSLEAIVCVLLESIYQSNRGDLRRSWLTIRRAIGIAQLMNIHRRNRQSLESIDPTNPIDPQFLWYRLMYADRCVSLMLGLSQASTDAAMASDATMKNETELGRLERLECAAVSRILERNEHGPSPDDLSVTLDIDAELQRAASTMPSRWWLAPSLSTVEGDVQLFWEISRLLAQINHYNLLNQLHLPYMLSSSNPENAEQRHRYDYSRITCVSASRELLTRYAAYRKFNKVAYCCRVLEFVALLASLTLLMAHLDGHRAARQGGDSTNVLVHLRFSDRAIMEQVLDNMRQLGEVNSGDVMSAKSAALLRHLLDFEEDAARGSRYSIEKDPENNTGSGCCDSGGSGHQTVVGDFTSSSGIFQMWVPYIGSVSITLDGGVTKRSRQLVQASNKGDVLTAPTTETQEDEATLDIHGAPMEIAAGSAAHSAQSSEFGPSSEDLSDQAVPRLSDLMGYSATFPAQHPYTGITAGAEQWAFQGVDTAFFENLMRESNFQSDNNEAVNTWF</sequence>
<dbReference type="Proteomes" id="UP000775872">
    <property type="component" value="Unassembled WGS sequence"/>
</dbReference>
<evidence type="ECO:0000313" key="6">
    <source>
        <dbReference type="EMBL" id="CAH0051603.1"/>
    </source>
</evidence>
<dbReference type="SUPFAM" id="SSF57701">
    <property type="entry name" value="Zn2/Cys6 DNA-binding domain"/>
    <property type="match status" value="1"/>
</dbReference>
<dbReference type="PANTHER" id="PTHR47840:SF1">
    <property type="entry name" value="ZN(II)2CYS6 TRANSCRIPTION FACTOR (EUROFUNG)"/>
    <property type="match status" value="1"/>
</dbReference>
<dbReference type="EMBL" id="CABFOC020000042">
    <property type="protein sequence ID" value="CAH0051603.1"/>
    <property type="molecule type" value="Genomic_DNA"/>
</dbReference>
<proteinExistence type="predicted"/>
<keyword evidence="2" id="KW-0804">Transcription</keyword>
<feature type="region of interest" description="Disordered" evidence="4">
    <location>
        <begin position="672"/>
        <end position="692"/>
    </location>
</feature>
<evidence type="ECO:0000256" key="2">
    <source>
        <dbReference type="ARBA" id="ARBA00023163"/>
    </source>
</evidence>
<dbReference type="GO" id="GO:0008270">
    <property type="term" value="F:zinc ion binding"/>
    <property type="evidence" value="ECO:0007669"/>
    <property type="project" value="InterPro"/>
</dbReference>
<dbReference type="InterPro" id="IPR036864">
    <property type="entry name" value="Zn2-C6_fun-type_DNA-bd_sf"/>
</dbReference>
<dbReference type="CDD" id="cd00067">
    <property type="entry name" value="GAL4"/>
    <property type="match status" value="1"/>
</dbReference>
<name>A0A9N9Z9P3_9HYPO</name>
<feature type="compositionally biased region" description="Polar residues" evidence="4">
    <location>
        <begin position="115"/>
        <end position="124"/>
    </location>
</feature>
<feature type="domain" description="Zn(2)-C6 fungal-type" evidence="5">
    <location>
        <begin position="26"/>
        <end position="59"/>
    </location>
</feature>
<evidence type="ECO:0000259" key="5">
    <source>
        <dbReference type="PROSITE" id="PS50048"/>
    </source>
</evidence>
<accession>A0A9N9Z9P3</accession>
<dbReference type="SMART" id="SM00066">
    <property type="entry name" value="GAL4"/>
    <property type="match status" value="1"/>
</dbReference>
<evidence type="ECO:0000256" key="1">
    <source>
        <dbReference type="ARBA" id="ARBA00023015"/>
    </source>
</evidence>
<feature type="region of interest" description="Disordered" evidence="4">
    <location>
        <begin position="96"/>
        <end position="135"/>
    </location>
</feature>
<evidence type="ECO:0000256" key="3">
    <source>
        <dbReference type="ARBA" id="ARBA00023242"/>
    </source>
</evidence>
<evidence type="ECO:0000256" key="4">
    <source>
        <dbReference type="SAM" id="MobiDB-lite"/>
    </source>
</evidence>
<keyword evidence="7" id="KW-1185">Reference proteome</keyword>
<dbReference type="GO" id="GO:0000981">
    <property type="term" value="F:DNA-binding transcription factor activity, RNA polymerase II-specific"/>
    <property type="evidence" value="ECO:0007669"/>
    <property type="project" value="InterPro"/>
</dbReference>
<dbReference type="AlphaFoldDB" id="A0A9N9Z9P3"/>
<organism evidence="6 7">
    <name type="scientific">Clonostachys solani</name>
    <dbReference type="NCBI Taxonomy" id="160281"/>
    <lineage>
        <taxon>Eukaryota</taxon>
        <taxon>Fungi</taxon>
        <taxon>Dikarya</taxon>
        <taxon>Ascomycota</taxon>
        <taxon>Pezizomycotina</taxon>
        <taxon>Sordariomycetes</taxon>
        <taxon>Hypocreomycetidae</taxon>
        <taxon>Hypocreales</taxon>
        <taxon>Bionectriaceae</taxon>
        <taxon>Clonostachys</taxon>
    </lineage>
</organism>
<dbReference type="OrthoDB" id="5392779at2759"/>
<reference evidence="6" key="1">
    <citation type="submission" date="2021-10" db="EMBL/GenBank/DDBJ databases">
        <authorList>
            <person name="Piombo E."/>
        </authorList>
    </citation>
    <scope>NUCLEOTIDE SEQUENCE</scope>
</reference>
<keyword evidence="3" id="KW-0539">Nucleus</keyword>
<gene>
    <name evidence="6" type="ORF">CSOL1703_00014252</name>
</gene>
<dbReference type="PROSITE" id="PS00463">
    <property type="entry name" value="ZN2_CY6_FUNGAL_1"/>
    <property type="match status" value="1"/>
</dbReference>
<dbReference type="PROSITE" id="PS50048">
    <property type="entry name" value="ZN2_CY6_FUNGAL_2"/>
    <property type="match status" value="1"/>
</dbReference>
<dbReference type="Gene3D" id="4.10.240.10">
    <property type="entry name" value="Zn(2)-C6 fungal-type DNA-binding domain"/>
    <property type="match status" value="1"/>
</dbReference>
<evidence type="ECO:0000313" key="7">
    <source>
        <dbReference type="Proteomes" id="UP000775872"/>
    </source>
</evidence>
<dbReference type="PANTHER" id="PTHR47840">
    <property type="entry name" value="ZN(II)2CYS6 TRANSCRIPTION FACTOR (EUROFUNG)-RELATED"/>
    <property type="match status" value="1"/>
</dbReference>
<keyword evidence="1" id="KW-0805">Transcription regulation</keyword>
<protein>
    <recommendedName>
        <fullName evidence="5">Zn(2)-C6 fungal-type domain-containing protein</fullName>
    </recommendedName>
</protein>
<dbReference type="CDD" id="cd12148">
    <property type="entry name" value="fungal_TF_MHR"/>
    <property type="match status" value="1"/>
</dbReference>
<dbReference type="InterPro" id="IPR001138">
    <property type="entry name" value="Zn2Cys6_DnaBD"/>
</dbReference>
<comment type="caution">
    <text evidence="6">The sequence shown here is derived from an EMBL/GenBank/DDBJ whole genome shotgun (WGS) entry which is preliminary data.</text>
</comment>
<feature type="compositionally biased region" description="Low complexity" evidence="4">
    <location>
        <begin position="672"/>
        <end position="682"/>
    </location>
</feature>